<dbReference type="AlphaFoldDB" id="A0A6C2U1H3"/>
<dbReference type="InterPro" id="IPR017850">
    <property type="entry name" value="Alkaline_phosphatase_core_sf"/>
</dbReference>
<accession>A0A6C2U1H3</accession>
<evidence type="ECO:0000313" key="2">
    <source>
        <dbReference type="Proteomes" id="UP000366872"/>
    </source>
</evidence>
<gene>
    <name evidence="1" type="ORF">PDESU_02216</name>
</gene>
<keyword evidence="2" id="KW-1185">Reference proteome</keyword>
<organism evidence="1 2">
    <name type="scientific">Pontiella desulfatans</name>
    <dbReference type="NCBI Taxonomy" id="2750659"/>
    <lineage>
        <taxon>Bacteria</taxon>
        <taxon>Pseudomonadati</taxon>
        <taxon>Kiritimatiellota</taxon>
        <taxon>Kiritimatiellia</taxon>
        <taxon>Kiritimatiellales</taxon>
        <taxon>Pontiellaceae</taxon>
        <taxon>Pontiella</taxon>
    </lineage>
</organism>
<name>A0A6C2U1H3_PONDE</name>
<evidence type="ECO:0000313" key="1">
    <source>
        <dbReference type="EMBL" id="VGO13659.1"/>
    </source>
</evidence>
<reference evidence="1 2" key="1">
    <citation type="submission" date="2019-04" db="EMBL/GenBank/DDBJ databases">
        <authorList>
            <person name="Van Vliet M D."/>
        </authorList>
    </citation>
    <scope>NUCLEOTIDE SEQUENCE [LARGE SCALE GENOMIC DNA]</scope>
    <source>
        <strain evidence="1 2">F1</strain>
    </source>
</reference>
<dbReference type="SUPFAM" id="SSF53649">
    <property type="entry name" value="Alkaline phosphatase-like"/>
    <property type="match status" value="1"/>
</dbReference>
<sequence length="51" mass="5666">MLFDLEADPSEANNLANQHPEIVERLAKAIVQWNMGLPKDAGDPTYNGNKE</sequence>
<evidence type="ECO:0008006" key="3">
    <source>
        <dbReference type="Google" id="ProtNLM"/>
    </source>
</evidence>
<dbReference type="EMBL" id="CAAHFG010000001">
    <property type="protein sequence ID" value="VGO13659.1"/>
    <property type="molecule type" value="Genomic_DNA"/>
</dbReference>
<proteinExistence type="predicted"/>
<dbReference type="Gene3D" id="3.30.1120.10">
    <property type="match status" value="1"/>
</dbReference>
<dbReference type="Proteomes" id="UP000366872">
    <property type="component" value="Unassembled WGS sequence"/>
</dbReference>
<protein>
    <recommendedName>
        <fullName evidence="3">N-sulphoglucosamine sulphohydrolase C-terminal domain-containing protein</fullName>
    </recommendedName>
</protein>